<evidence type="ECO:0000256" key="4">
    <source>
        <dbReference type="PIRNR" id="PIRNR000446"/>
    </source>
</evidence>
<dbReference type="GO" id="GO:0005829">
    <property type="term" value="C:cytosol"/>
    <property type="evidence" value="ECO:0007669"/>
    <property type="project" value="TreeGrafter"/>
</dbReference>
<evidence type="ECO:0000259" key="6">
    <source>
        <dbReference type="SMART" id="SM00827"/>
    </source>
</evidence>
<dbReference type="InterPro" id="IPR050858">
    <property type="entry name" value="Mal-CoA-ACP_Trans/PKS_FabD"/>
</dbReference>
<dbReference type="InterPro" id="IPR004410">
    <property type="entry name" value="Malonyl_CoA-ACP_transAc_FabD"/>
</dbReference>
<dbReference type="PIRSF" id="PIRSF000446">
    <property type="entry name" value="Mct"/>
    <property type="match status" value="1"/>
</dbReference>
<organism evidence="7">
    <name type="scientific">candidate division WOR-3 bacterium</name>
    <dbReference type="NCBI Taxonomy" id="2052148"/>
    <lineage>
        <taxon>Bacteria</taxon>
        <taxon>Bacteria division WOR-3</taxon>
    </lineage>
</organism>
<dbReference type="GO" id="GO:0004314">
    <property type="term" value="F:[acyl-carrier-protein] S-malonyltransferase activity"/>
    <property type="evidence" value="ECO:0007669"/>
    <property type="project" value="UniProtKB-EC"/>
</dbReference>
<dbReference type="SUPFAM" id="SSF55048">
    <property type="entry name" value="Probable ACP-binding domain of malonyl-CoA ACP transacylase"/>
    <property type="match status" value="1"/>
</dbReference>
<dbReference type="InterPro" id="IPR016036">
    <property type="entry name" value="Malonyl_transacylase_ACP-bd"/>
</dbReference>
<keyword evidence="2 4" id="KW-0012">Acyltransferase</keyword>
<feature type="domain" description="Malonyl-CoA:ACP transacylase (MAT)" evidence="6">
    <location>
        <begin position="9"/>
        <end position="299"/>
    </location>
</feature>
<feature type="active site" evidence="5">
    <location>
        <position position="91"/>
    </location>
</feature>
<dbReference type="Gene3D" id="3.30.70.250">
    <property type="entry name" value="Malonyl-CoA ACP transacylase, ACP-binding"/>
    <property type="match status" value="1"/>
</dbReference>
<dbReference type="PANTHER" id="PTHR42681:SF1">
    <property type="entry name" value="MALONYL-COA-ACYL CARRIER PROTEIN TRANSACYLASE, MITOCHONDRIAL"/>
    <property type="match status" value="1"/>
</dbReference>
<dbReference type="SMART" id="SM00827">
    <property type="entry name" value="PKS_AT"/>
    <property type="match status" value="1"/>
</dbReference>
<comment type="caution">
    <text evidence="7">The sequence shown here is derived from an EMBL/GenBank/DDBJ whole genome shotgun (WGS) entry which is preliminary data.</text>
</comment>
<dbReference type="Gene3D" id="3.40.366.10">
    <property type="entry name" value="Malonyl-Coenzyme A Acyl Carrier Protein, domain 2"/>
    <property type="match status" value="1"/>
</dbReference>
<name>A0A7V0XEG0_UNCW3</name>
<sequence>MVKVSCGLIFPGQGSQFVGMGADLYDRFPESRAVYDRACDVLEFDIREISFQGPEDRLRSTRYTQPAILVHSMAVLAALPALEPPAVAGHSLGEYSALYAAGALDFESVLKLVRRRAELMAAEGEKNPGTMAAIIGADAEKVGELCSRIEGIVVPANFNEPLQTVISGEVEAVRRAVELAPEIGARKAVLLPVSGAFHSPLLDESARAFADYLAGFEFRRGRCPVIANITGRQLRSPGELRYALGRQLTSPVRWVETIRSCRALGITNYLEPGPGRVLAGLVRRIDRDATVYPAGTADEITALLAE</sequence>
<dbReference type="InterPro" id="IPR024925">
    <property type="entry name" value="Malonyl_CoA-ACP_transAc"/>
</dbReference>
<comment type="catalytic activity">
    <reaction evidence="3 4">
        <text>holo-[ACP] + malonyl-CoA = malonyl-[ACP] + CoA</text>
        <dbReference type="Rhea" id="RHEA:41792"/>
        <dbReference type="Rhea" id="RHEA-COMP:9623"/>
        <dbReference type="Rhea" id="RHEA-COMP:9685"/>
        <dbReference type="ChEBI" id="CHEBI:57287"/>
        <dbReference type="ChEBI" id="CHEBI:57384"/>
        <dbReference type="ChEBI" id="CHEBI:64479"/>
        <dbReference type="ChEBI" id="CHEBI:78449"/>
        <dbReference type="EC" id="2.3.1.39"/>
    </reaction>
</comment>
<dbReference type="NCBIfam" id="TIGR00128">
    <property type="entry name" value="fabD"/>
    <property type="match status" value="1"/>
</dbReference>
<comment type="similarity">
    <text evidence="4">Belongs to the fabD family.</text>
</comment>
<gene>
    <name evidence="7" type="primary">fabD</name>
    <name evidence="7" type="ORF">ENN51_01940</name>
</gene>
<dbReference type="SUPFAM" id="SSF52151">
    <property type="entry name" value="FabD/lysophospholipase-like"/>
    <property type="match status" value="1"/>
</dbReference>
<dbReference type="InterPro" id="IPR001227">
    <property type="entry name" value="Ac_transferase_dom_sf"/>
</dbReference>
<proteinExistence type="inferred from homology"/>
<dbReference type="InterPro" id="IPR014043">
    <property type="entry name" value="Acyl_transferase_dom"/>
</dbReference>
<dbReference type="GO" id="GO:0006633">
    <property type="term" value="P:fatty acid biosynthetic process"/>
    <property type="evidence" value="ECO:0007669"/>
    <property type="project" value="TreeGrafter"/>
</dbReference>
<dbReference type="PANTHER" id="PTHR42681">
    <property type="entry name" value="MALONYL-COA-ACYL CARRIER PROTEIN TRANSACYLASE, MITOCHONDRIAL"/>
    <property type="match status" value="1"/>
</dbReference>
<evidence type="ECO:0000256" key="1">
    <source>
        <dbReference type="ARBA" id="ARBA00022679"/>
    </source>
</evidence>
<evidence type="ECO:0000256" key="5">
    <source>
        <dbReference type="PIRSR" id="PIRSR000446-1"/>
    </source>
</evidence>
<dbReference type="Proteomes" id="UP000885672">
    <property type="component" value="Unassembled WGS sequence"/>
</dbReference>
<keyword evidence="1 4" id="KW-0808">Transferase</keyword>
<dbReference type="InterPro" id="IPR016035">
    <property type="entry name" value="Acyl_Trfase/lysoPLipase"/>
</dbReference>
<dbReference type="EC" id="2.3.1.39" evidence="4"/>
<accession>A0A7V0XEG0</accession>
<feature type="active site" evidence="5">
    <location>
        <position position="198"/>
    </location>
</feature>
<protein>
    <recommendedName>
        <fullName evidence="4">Malonyl CoA-acyl carrier protein transacylase</fullName>
        <ecNumber evidence="4">2.3.1.39</ecNumber>
    </recommendedName>
</protein>
<dbReference type="Pfam" id="PF00698">
    <property type="entry name" value="Acyl_transf_1"/>
    <property type="match status" value="1"/>
</dbReference>
<dbReference type="AlphaFoldDB" id="A0A7V0XEG0"/>
<evidence type="ECO:0000313" key="7">
    <source>
        <dbReference type="EMBL" id="HDQ99037.1"/>
    </source>
</evidence>
<evidence type="ECO:0000256" key="2">
    <source>
        <dbReference type="ARBA" id="ARBA00023315"/>
    </source>
</evidence>
<dbReference type="FunFam" id="3.30.70.250:FF:000001">
    <property type="entry name" value="Malonyl CoA-acyl carrier protein transacylase"/>
    <property type="match status" value="1"/>
</dbReference>
<reference evidence="7" key="1">
    <citation type="journal article" date="2020" name="mSystems">
        <title>Genome- and Community-Level Interaction Insights into Carbon Utilization and Element Cycling Functions of Hydrothermarchaeota in Hydrothermal Sediment.</title>
        <authorList>
            <person name="Zhou Z."/>
            <person name="Liu Y."/>
            <person name="Xu W."/>
            <person name="Pan J."/>
            <person name="Luo Z.H."/>
            <person name="Li M."/>
        </authorList>
    </citation>
    <scope>NUCLEOTIDE SEQUENCE [LARGE SCALE GENOMIC DNA]</scope>
    <source>
        <strain evidence="7">SpSt-1182</strain>
    </source>
</reference>
<dbReference type="EMBL" id="DSBX01000073">
    <property type="protein sequence ID" value="HDQ99037.1"/>
    <property type="molecule type" value="Genomic_DNA"/>
</dbReference>
<evidence type="ECO:0000256" key="3">
    <source>
        <dbReference type="ARBA" id="ARBA00048462"/>
    </source>
</evidence>